<name>A0A6C0LJP1_9ZZZZ</name>
<protein>
    <submittedName>
        <fullName evidence="1">Uncharacterized protein</fullName>
    </submittedName>
</protein>
<proteinExistence type="predicted"/>
<reference evidence="1" key="1">
    <citation type="journal article" date="2020" name="Nature">
        <title>Giant virus diversity and host interactions through global metagenomics.</title>
        <authorList>
            <person name="Schulz F."/>
            <person name="Roux S."/>
            <person name="Paez-Espino D."/>
            <person name="Jungbluth S."/>
            <person name="Walsh D.A."/>
            <person name="Denef V.J."/>
            <person name="McMahon K.D."/>
            <person name="Konstantinidis K.T."/>
            <person name="Eloe-Fadrosh E.A."/>
            <person name="Kyrpides N.C."/>
            <person name="Woyke T."/>
        </authorList>
    </citation>
    <scope>NUCLEOTIDE SEQUENCE</scope>
    <source>
        <strain evidence="1">GVMAG-M-3300027804-48</strain>
    </source>
</reference>
<dbReference type="EMBL" id="MN740489">
    <property type="protein sequence ID" value="QHU29402.1"/>
    <property type="molecule type" value="Genomic_DNA"/>
</dbReference>
<organism evidence="1">
    <name type="scientific">viral metagenome</name>
    <dbReference type="NCBI Taxonomy" id="1070528"/>
    <lineage>
        <taxon>unclassified sequences</taxon>
        <taxon>metagenomes</taxon>
        <taxon>organismal metagenomes</taxon>
    </lineage>
</organism>
<sequence length="874" mass="100912">MKSRKLLKKGGTIENILLQADLIFNKDTVTITKKNDGFQDKADITVDSLYKAIMDNILPTGAANPNTFKIHDFIRAISPDGTIFTDITDIIKIYDDERKPLSGRTNNNTNINFQSNHFKVDIVDPNTKKILGEKYTDIFGKYQIYNREDERKFVTIDPSIIQIMIFDEDAENLTDNDIVYSLKLIYRKKEERLPERLTVRYTTQLFPSNSKINDFNNLTDFNKFNEELGNSEISNNYNSQLLIFLKKYIKFYNFYRKCYTFKQSCPPPSNSTTNNKLLEYQLKYISILGKARFGDPIIQVRTAVITDYIMSNLLFASPSYAFISGGYKGFKDNKYGVTRSGYEISKRYNRPILTIMCAEGLHDSHAYSDAILIYGEHWGEDSIALSQLTDGAIIIAPFGGWTYIECLTLLANKKIVGIYNDFFNILNYDGKNDNSNFFKFTNTEQKNIINYNINYYLIILYLINTPSEFQIIDLEIFKTCLTFGVKLLSYLKVLLLDIGNLHWDTIKKAEDDYTRVNNEQNPNEDFITAAEKIIREKQSEFESDARVKHLIDIINNFNLLKSTIDDHIKTNLNNINQIYKTKIDKNHGNYQNKIPEKCDGIWIKPLFDLITRCITMPPMPPKNKFGGACDIDDIADKDVLNIINQITVTIDIELLNKYEFFKALNTNIIFVFSDVMYLNIYLNENLNTPYVQKNIQTKINDLLTIKFDKNTLEKIIDNEKNYELILDRKIDGSLDEKTKTITNYLKIRRDYTFKINTDCNNYTTLINTSDPSKSSATSAEYTVLSIDAKKTLQTNYEQLQQDEYNALENLEKITTIPIPGLRRAQTDKSLNPKTYDIPLLVRQSTDGKLINSRCIASTAGGARRRGKNKKINKY</sequence>
<accession>A0A6C0LJP1</accession>
<evidence type="ECO:0000313" key="1">
    <source>
        <dbReference type="EMBL" id="QHU29402.1"/>
    </source>
</evidence>
<dbReference type="AlphaFoldDB" id="A0A6C0LJP1"/>